<gene>
    <name evidence="1" type="ORF">NIES23_55530</name>
</gene>
<dbReference type="EMBL" id="AP018217">
    <property type="protein sequence ID" value="BAY72725.1"/>
    <property type="molecule type" value="Genomic_DNA"/>
</dbReference>
<dbReference type="InterPro" id="IPR029063">
    <property type="entry name" value="SAM-dependent_MTases_sf"/>
</dbReference>
<dbReference type="AlphaFoldDB" id="A0A1Z4KUK6"/>
<geneLocation type="plasmid" evidence="1">
    <name>plasmid1</name>
</geneLocation>
<name>A0A1Z4KUK6_ANAVA</name>
<proteinExistence type="predicted"/>
<dbReference type="Gene3D" id="3.40.50.150">
    <property type="entry name" value="Vaccinia Virus protein VP39"/>
    <property type="match status" value="1"/>
</dbReference>
<dbReference type="SUPFAM" id="SSF53335">
    <property type="entry name" value="S-adenosyl-L-methionine-dependent methyltransferases"/>
    <property type="match status" value="1"/>
</dbReference>
<sequence length="190" mass="21798">MSLLPELVEVITQQAANVQFDFIIGRNVLVSELDKSNAVQEIVKILPQRGKLILAETVPRFTQRFYRLLEAHPVDSKLYKRLMSAEEAIYDDGSDPMLNWDVDDLRDAFKSAGLEADVIVEQNSTQMHISSHFLERLFTDSSNRPSYAQRLGRNLTLEELQKVKAIFAQYLLNQTILWKSTIAFIQANRI</sequence>
<keyword evidence="1" id="KW-0614">Plasmid</keyword>
<organism evidence="1 2">
    <name type="scientific">Trichormus variabilis NIES-23</name>
    <dbReference type="NCBI Taxonomy" id="1973479"/>
    <lineage>
        <taxon>Bacteria</taxon>
        <taxon>Bacillati</taxon>
        <taxon>Cyanobacteriota</taxon>
        <taxon>Cyanophyceae</taxon>
        <taxon>Nostocales</taxon>
        <taxon>Nostocaceae</taxon>
        <taxon>Trichormus</taxon>
    </lineage>
</organism>
<accession>A0A1Z4KUK6</accession>
<protein>
    <recommendedName>
        <fullName evidence="3">Methyltransferase type 11 domain-containing protein</fullName>
    </recommendedName>
</protein>
<reference evidence="1 2" key="1">
    <citation type="submission" date="2017-06" db="EMBL/GenBank/DDBJ databases">
        <title>Genome sequencing of cyanobaciteial culture collection at National Institute for Environmental Studies (NIES).</title>
        <authorList>
            <person name="Hirose Y."/>
            <person name="Shimura Y."/>
            <person name="Fujisawa T."/>
            <person name="Nakamura Y."/>
            <person name="Kawachi M."/>
        </authorList>
    </citation>
    <scope>NUCLEOTIDE SEQUENCE [LARGE SCALE GENOMIC DNA]</scope>
    <source>
        <strain evidence="1 2">NIES-23</strain>
        <plasmid evidence="2">Plasmid Plasmid1 dna</plasmid>
    </source>
</reference>
<evidence type="ECO:0008006" key="3">
    <source>
        <dbReference type="Google" id="ProtNLM"/>
    </source>
</evidence>
<evidence type="ECO:0000313" key="1">
    <source>
        <dbReference type="EMBL" id="BAY72725.1"/>
    </source>
</evidence>
<dbReference type="Proteomes" id="UP000217507">
    <property type="component" value="Plasmid Plasmid1 dna"/>
</dbReference>
<evidence type="ECO:0000313" key="2">
    <source>
        <dbReference type="Proteomes" id="UP000217507"/>
    </source>
</evidence>